<dbReference type="PANTHER" id="PTHR19338">
    <property type="entry name" value="TRANSLOCASE OF INNER MITOCHONDRIAL MEMBRANE 13 HOMOLOG"/>
    <property type="match status" value="1"/>
</dbReference>
<dbReference type="Gramene" id="PRQ19018">
    <property type="protein sequence ID" value="PRQ19018"/>
    <property type="gene ID" value="RchiOBHm_Chr7g0212531"/>
</dbReference>
<proteinExistence type="predicted"/>
<evidence type="ECO:0000313" key="6">
    <source>
        <dbReference type="Proteomes" id="UP000238479"/>
    </source>
</evidence>
<name>A0A2P6PAR9_ROSCH</name>
<evidence type="ECO:0000259" key="4">
    <source>
        <dbReference type="Pfam" id="PF18052"/>
    </source>
</evidence>
<keyword evidence="6" id="KW-1185">Reference proteome</keyword>
<dbReference type="CDD" id="cd14798">
    <property type="entry name" value="RX-CC_like"/>
    <property type="match status" value="1"/>
</dbReference>
<dbReference type="OMA" id="KACHHIA"/>
<dbReference type="GO" id="GO:0000166">
    <property type="term" value="F:nucleotide binding"/>
    <property type="evidence" value="ECO:0007669"/>
    <property type="project" value="UniProtKB-KW"/>
</dbReference>
<evidence type="ECO:0000256" key="3">
    <source>
        <dbReference type="ARBA" id="ARBA00022821"/>
    </source>
</evidence>
<dbReference type="STRING" id="74649.A0A2P6PAR9"/>
<dbReference type="InterPro" id="IPR038005">
    <property type="entry name" value="RX-like_CC"/>
</dbReference>
<keyword evidence="2" id="KW-0547">Nucleotide-binding</keyword>
<organism evidence="5 6">
    <name type="scientific">Rosa chinensis</name>
    <name type="common">China rose</name>
    <dbReference type="NCBI Taxonomy" id="74649"/>
    <lineage>
        <taxon>Eukaryota</taxon>
        <taxon>Viridiplantae</taxon>
        <taxon>Streptophyta</taxon>
        <taxon>Embryophyta</taxon>
        <taxon>Tracheophyta</taxon>
        <taxon>Spermatophyta</taxon>
        <taxon>Magnoliopsida</taxon>
        <taxon>eudicotyledons</taxon>
        <taxon>Gunneridae</taxon>
        <taxon>Pentapetalae</taxon>
        <taxon>rosids</taxon>
        <taxon>fabids</taxon>
        <taxon>Rosales</taxon>
        <taxon>Rosaceae</taxon>
        <taxon>Rosoideae</taxon>
        <taxon>Rosoideae incertae sedis</taxon>
        <taxon>Rosa</taxon>
    </lineage>
</organism>
<gene>
    <name evidence="5" type="ORF">RchiOBHm_Chr7g0212531</name>
</gene>
<dbReference type="Proteomes" id="UP000238479">
    <property type="component" value="Chromosome 7"/>
</dbReference>
<evidence type="ECO:0000313" key="5">
    <source>
        <dbReference type="EMBL" id="PRQ19018.1"/>
    </source>
</evidence>
<dbReference type="Pfam" id="PF18052">
    <property type="entry name" value="Rx_N"/>
    <property type="match status" value="1"/>
</dbReference>
<dbReference type="GO" id="GO:0006952">
    <property type="term" value="P:defense response"/>
    <property type="evidence" value="ECO:0007669"/>
    <property type="project" value="UniProtKB-KW"/>
</dbReference>
<evidence type="ECO:0000256" key="2">
    <source>
        <dbReference type="ARBA" id="ARBA00022741"/>
    </source>
</evidence>
<evidence type="ECO:0000256" key="1">
    <source>
        <dbReference type="ARBA" id="ARBA00022737"/>
    </source>
</evidence>
<dbReference type="InterPro" id="IPR041118">
    <property type="entry name" value="Rx_N"/>
</dbReference>
<sequence length="192" mass="21613">MAESVVAFLVGRLRTLLVDEVKLLSGIKAQVEDMVEELECIQAFLRVADAKEDSNPQLIVWVKQVRDVAHQMEDALDKFRLSNSHDVQRGLHAFLQKLSCIIMKPKACHHIAADIQLLQLNVQTLSKGHNRYQLYDQGLQCQFGQVYVLSPEEAEPVGIGERKEKLIEMLMLNVFRQQVVPVVGMGGLGKLP</sequence>
<dbReference type="PANTHER" id="PTHR19338:SF32">
    <property type="entry name" value="OS06G0287500 PROTEIN"/>
    <property type="match status" value="1"/>
</dbReference>
<comment type="caution">
    <text evidence="5">The sequence shown here is derived from an EMBL/GenBank/DDBJ whole genome shotgun (WGS) entry which is preliminary data.</text>
</comment>
<accession>A0A2P6PAR9</accession>
<keyword evidence="3" id="KW-0611">Plant defense</keyword>
<keyword evidence="1" id="KW-0677">Repeat</keyword>
<dbReference type="AlphaFoldDB" id="A0A2P6PAR9"/>
<protein>
    <recommendedName>
        <fullName evidence="4">Disease resistance N-terminal domain-containing protein</fullName>
    </recommendedName>
</protein>
<dbReference type="Gene3D" id="1.20.5.4130">
    <property type="match status" value="1"/>
</dbReference>
<feature type="domain" description="Disease resistance N-terminal" evidence="4">
    <location>
        <begin position="5"/>
        <end position="83"/>
    </location>
</feature>
<dbReference type="EMBL" id="PDCK01000045">
    <property type="protein sequence ID" value="PRQ19018.1"/>
    <property type="molecule type" value="Genomic_DNA"/>
</dbReference>
<reference evidence="5 6" key="1">
    <citation type="journal article" date="2018" name="Nat. Genet.">
        <title>The Rosa genome provides new insights in the design of modern roses.</title>
        <authorList>
            <person name="Bendahmane M."/>
        </authorList>
    </citation>
    <scope>NUCLEOTIDE SEQUENCE [LARGE SCALE GENOMIC DNA]</scope>
    <source>
        <strain evidence="6">cv. Old Blush</strain>
    </source>
</reference>